<dbReference type="Pfam" id="PF16009">
    <property type="entry name" value="DUF4779"/>
    <property type="match status" value="1"/>
</dbReference>
<keyword evidence="2" id="KW-0732">Signal</keyword>
<feature type="region of interest" description="Disordered" evidence="1">
    <location>
        <begin position="52"/>
        <end position="75"/>
    </location>
</feature>
<dbReference type="Proteomes" id="UP001159042">
    <property type="component" value="Unassembled WGS sequence"/>
</dbReference>
<protein>
    <submittedName>
        <fullName evidence="3">Uncharacterized protein</fullName>
    </submittedName>
</protein>
<evidence type="ECO:0000256" key="2">
    <source>
        <dbReference type="SAM" id="SignalP"/>
    </source>
</evidence>
<proteinExistence type="predicted"/>
<sequence>MDALLRFLVLLSATLLTAEPMEKSSMYVKNAGSEDMQTSGTGYDYQVHSGQPFTFPSFEDDDPSSEKLIDDSSSEKLIDDASSEKLLNFDNDEISPEKLLGFDDGDDSSSKKRESYSSYPPLSYGQKKYTSTPTEIETLPLAESFVPKHYDKLVTSYGVPVSYAAYAEPIKGFEKFFSPAAPGLPKPSTYGFLDHKNFLKGGGSSYKDSKKSSRGEKGDRGFLSREAFEKALKGSHDKEQKKGFLSKSGGVKAGKFNLGGRYAGKHQKAKGYKGASFYGNDDHKKKSKTTGYHNVYHKDEYKKDHSFYDKADKGGYFRRYGDYDARRGQKEGAFKKGGRHGSGYKQGDFGAKGYKDKGKFQDESEGYKKASGRDKYYQNKAEWAKKGGRAFGKEGGYQEGDKFKF</sequence>
<feature type="compositionally biased region" description="Basic and acidic residues" evidence="1">
    <location>
        <begin position="353"/>
        <end position="373"/>
    </location>
</feature>
<dbReference type="InterPro" id="IPR031959">
    <property type="entry name" value="DUF4779"/>
</dbReference>
<feature type="region of interest" description="Disordered" evidence="1">
    <location>
        <begin position="98"/>
        <end position="128"/>
    </location>
</feature>
<comment type="caution">
    <text evidence="3">The sequence shown here is derived from an EMBL/GenBank/DDBJ whole genome shotgun (WGS) entry which is preliminary data.</text>
</comment>
<evidence type="ECO:0000313" key="3">
    <source>
        <dbReference type="EMBL" id="KAJ8922829.1"/>
    </source>
</evidence>
<organism evidence="3 4">
    <name type="scientific">Exocentrus adspersus</name>
    <dbReference type="NCBI Taxonomy" id="1586481"/>
    <lineage>
        <taxon>Eukaryota</taxon>
        <taxon>Metazoa</taxon>
        <taxon>Ecdysozoa</taxon>
        <taxon>Arthropoda</taxon>
        <taxon>Hexapoda</taxon>
        <taxon>Insecta</taxon>
        <taxon>Pterygota</taxon>
        <taxon>Neoptera</taxon>
        <taxon>Endopterygota</taxon>
        <taxon>Coleoptera</taxon>
        <taxon>Polyphaga</taxon>
        <taxon>Cucujiformia</taxon>
        <taxon>Chrysomeloidea</taxon>
        <taxon>Cerambycidae</taxon>
        <taxon>Lamiinae</taxon>
        <taxon>Acanthocinini</taxon>
        <taxon>Exocentrus</taxon>
    </lineage>
</organism>
<dbReference type="EMBL" id="JANEYG010000006">
    <property type="protein sequence ID" value="KAJ8922829.1"/>
    <property type="molecule type" value="Genomic_DNA"/>
</dbReference>
<evidence type="ECO:0000256" key="1">
    <source>
        <dbReference type="SAM" id="MobiDB-lite"/>
    </source>
</evidence>
<reference evidence="3 4" key="1">
    <citation type="journal article" date="2023" name="Insect Mol. Biol.">
        <title>Genome sequencing provides insights into the evolution of gene families encoding plant cell wall-degrading enzymes in longhorned beetles.</title>
        <authorList>
            <person name="Shin N.R."/>
            <person name="Okamura Y."/>
            <person name="Kirsch R."/>
            <person name="Pauchet Y."/>
        </authorList>
    </citation>
    <scope>NUCLEOTIDE SEQUENCE [LARGE SCALE GENOMIC DNA]</scope>
    <source>
        <strain evidence="3">EAD_L_NR</strain>
    </source>
</reference>
<feature type="signal peptide" evidence="2">
    <location>
        <begin position="1"/>
        <end position="18"/>
    </location>
</feature>
<gene>
    <name evidence="3" type="ORF">NQ315_007864</name>
</gene>
<feature type="chain" id="PRO_5043664525" evidence="2">
    <location>
        <begin position="19"/>
        <end position="405"/>
    </location>
</feature>
<feature type="region of interest" description="Disordered" evidence="1">
    <location>
        <begin position="332"/>
        <end position="373"/>
    </location>
</feature>
<dbReference type="AlphaFoldDB" id="A0AAV8W8U1"/>
<feature type="compositionally biased region" description="Basic and acidic residues" evidence="1">
    <location>
        <begin position="64"/>
        <end position="75"/>
    </location>
</feature>
<keyword evidence="4" id="KW-1185">Reference proteome</keyword>
<accession>A0AAV8W8U1</accession>
<name>A0AAV8W8U1_9CUCU</name>
<evidence type="ECO:0000313" key="4">
    <source>
        <dbReference type="Proteomes" id="UP001159042"/>
    </source>
</evidence>